<proteinExistence type="predicted"/>
<evidence type="ECO:0000259" key="1">
    <source>
        <dbReference type="PROSITE" id="PS50801"/>
    </source>
</evidence>
<dbReference type="InterPro" id="IPR002645">
    <property type="entry name" value="STAS_dom"/>
</dbReference>
<dbReference type="PROSITE" id="PS50801">
    <property type="entry name" value="STAS"/>
    <property type="match status" value="1"/>
</dbReference>
<dbReference type="SUPFAM" id="SSF52091">
    <property type="entry name" value="SpoIIaa-like"/>
    <property type="match status" value="1"/>
</dbReference>
<sequence length="97" mass="11315">MINIINNVWHVETNLTLDTVSLINKKYKKALLQLKKDWTINFEKSKDIDCSGLSLIIEYIKYAKKRNIKLRLEKLNSKALSLAEVHGIDDIIKEFIN</sequence>
<dbReference type="InterPro" id="IPR036513">
    <property type="entry name" value="STAS_dom_sf"/>
</dbReference>
<dbReference type="RefSeq" id="WP_119329830.1">
    <property type="nucleotide sequence ID" value="NZ_JBHSJH010000002.1"/>
</dbReference>
<accession>A0ABV9TC90</accession>
<name>A0ABV9TC90_9GAMM</name>
<evidence type="ECO:0000313" key="2">
    <source>
        <dbReference type="EMBL" id="MFC4892436.1"/>
    </source>
</evidence>
<dbReference type="EMBL" id="JBHSJH010000002">
    <property type="protein sequence ID" value="MFC4892436.1"/>
    <property type="molecule type" value="Genomic_DNA"/>
</dbReference>
<evidence type="ECO:0000313" key="3">
    <source>
        <dbReference type="Proteomes" id="UP001595926"/>
    </source>
</evidence>
<comment type="caution">
    <text evidence="2">The sequence shown here is derived from an EMBL/GenBank/DDBJ whole genome shotgun (WGS) entry which is preliminary data.</text>
</comment>
<dbReference type="Proteomes" id="UP001595926">
    <property type="component" value="Unassembled WGS sequence"/>
</dbReference>
<reference evidence="3" key="1">
    <citation type="journal article" date="2019" name="Int. J. Syst. Evol. Microbiol.">
        <title>The Global Catalogue of Microorganisms (GCM) 10K type strain sequencing project: providing services to taxonomists for standard genome sequencing and annotation.</title>
        <authorList>
            <consortium name="The Broad Institute Genomics Platform"/>
            <consortium name="The Broad Institute Genome Sequencing Center for Infectious Disease"/>
            <person name="Wu L."/>
            <person name="Ma J."/>
        </authorList>
    </citation>
    <scope>NUCLEOTIDE SEQUENCE [LARGE SCALE GENOMIC DNA]</scope>
    <source>
        <strain evidence="3">CGMCC 1.13718</strain>
    </source>
</reference>
<organism evidence="2 3">
    <name type="scientific">Pseudofrancisella aestuarii</name>
    <dbReference type="NCBI Taxonomy" id="2670347"/>
    <lineage>
        <taxon>Bacteria</taxon>
        <taxon>Pseudomonadati</taxon>
        <taxon>Pseudomonadota</taxon>
        <taxon>Gammaproteobacteria</taxon>
        <taxon>Thiotrichales</taxon>
        <taxon>Francisellaceae</taxon>
        <taxon>Pseudofrancisella</taxon>
    </lineage>
</organism>
<protein>
    <submittedName>
        <fullName evidence="2">Lipid asymmetry maintenance protein MlaB</fullName>
    </submittedName>
</protein>
<dbReference type="Gene3D" id="3.30.750.24">
    <property type="entry name" value="STAS domain"/>
    <property type="match status" value="1"/>
</dbReference>
<keyword evidence="3" id="KW-1185">Reference proteome</keyword>
<feature type="domain" description="STAS" evidence="1">
    <location>
        <begin position="8"/>
        <end position="97"/>
    </location>
</feature>
<dbReference type="Pfam" id="PF01740">
    <property type="entry name" value="STAS"/>
    <property type="match status" value="1"/>
</dbReference>
<gene>
    <name evidence="2" type="ORF">ACFPDQ_05165</name>
</gene>